<name>A0A6J6T7A6_9ZZZZ</name>
<dbReference type="EMBL" id="CAFBIY010000005">
    <property type="protein sequence ID" value="CAB4846270.1"/>
    <property type="molecule type" value="Genomic_DNA"/>
</dbReference>
<dbReference type="AlphaFoldDB" id="A0A6J6T7A6"/>
<dbReference type="EMBL" id="CAFAAV010000227">
    <property type="protein sequence ID" value="CAB4833516.1"/>
    <property type="molecule type" value="Genomic_DNA"/>
</dbReference>
<proteinExistence type="predicted"/>
<evidence type="ECO:0000313" key="1">
    <source>
        <dbReference type="EMBL" id="CAB4365792.1"/>
    </source>
</evidence>
<dbReference type="EMBL" id="CAESGF010000048">
    <property type="protein sequence ID" value="CAB4365792.1"/>
    <property type="molecule type" value="Genomic_DNA"/>
</dbReference>
<dbReference type="EMBL" id="CAEZYF010000028">
    <property type="protein sequence ID" value="CAB4743211.1"/>
    <property type="molecule type" value="Genomic_DNA"/>
</dbReference>
<evidence type="ECO:0000313" key="6">
    <source>
        <dbReference type="EMBL" id="CAB4974725.1"/>
    </source>
</evidence>
<protein>
    <submittedName>
        <fullName evidence="2">Unannotated protein</fullName>
    </submittedName>
</protein>
<evidence type="ECO:0000313" key="4">
    <source>
        <dbReference type="EMBL" id="CAB4846270.1"/>
    </source>
</evidence>
<dbReference type="EMBL" id="CAFBOL010000006">
    <property type="protein sequence ID" value="CAB4974725.1"/>
    <property type="molecule type" value="Genomic_DNA"/>
</dbReference>
<evidence type="ECO:0000313" key="2">
    <source>
        <dbReference type="EMBL" id="CAB4743211.1"/>
    </source>
</evidence>
<gene>
    <name evidence="2" type="ORF">UFOPK2656_03050</name>
    <name evidence="3" type="ORF">UFOPK3099_02356</name>
    <name evidence="4" type="ORF">UFOPK3267_00177</name>
    <name evidence="5" type="ORF">UFOPK3651_02967</name>
    <name evidence="6" type="ORF">UFOPK3931_00417</name>
    <name evidence="1" type="ORF">UFOPK4189_03533</name>
</gene>
<accession>A0A6J6T7A6</accession>
<evidence type="ECO:0000313" key="3">
    <source>
        <dbReference type="EMBL" id="CAB4833516.1"/>
    </source>
</evidence>
<evidence type="ECO:0000313" key="5">
    <source>
        <dbReference type="EMBL" id="CAB4952759.1"/>
    </source>
</evidence>
<dbReference type="EMBL" id="CAFBMT010000025">
    <property type="protein sequence ID" value="CAB4952759.1"/>
    <property type="molecule type" value="Genomic_DNA"/>
</dbReference>
<reference evidence="2" key="1">
    <citation type="submission" date="2020-05" db="EMBL/GenBank/DDBJ databases">
        <authorList>
            <person name="Chiriac C."/>
            <person name="Salcher M."/>
            <person name="Ghai R."/>
            <person name="Kavagutti S V."/>
        </authorList>
    </citation>
    <scope>NUCLEOTIDE SEQUENCE</scope>
</reference>
<sequence length="37" mass="3604">MSAPSIGCGRPSDLPGAARIAIARDRIANAPPGTTAA</sequence>
<organism evidence="2">
    <name type="scientific">freshwater metagenome</name>
    <dbReference type="NCBI Taxonomy" id="449393"/>
    <lineage>
        <taxon>unclassified sequences</taxon>
        <taxon>metagenomes</taxon>
        <taxon>ecological metagenomes</taxon>
    </lineage>
</organism>